<name>A0ABT3FQW9_9BACT</name>
<dbReference type="Gene3D" id="3.30.70.100">
    <property type="match status" value="1"/>
</dbReference>
<dbReference type="PANTHER" id="PTHR34389:SF2">
    <property type="entry name" value="L-RHAMNOSE MUTAROTASE"/>
    <property type="match status" value="1"/>
</dbReference>
<dbReference type="RefSeq" id="WP_264501926.1">
    <property type="nucleotide sequence ID" value="NZ_JAPDDS010000007.1"/>
</dbReference>
<dbReference type="NCBIfam" id="TIGR02625">
    <property type="entry name" value="YiiL_rotase"/>
    <property type="match status" value="1"/>
</dbReference>
<dbReference type="SUPFAM" id="SSF54909">
    <property type="entry name" value="Dimeric alpha+beta barrel"/>
    <property type="match status" value="1"/>
</dbReference>
<evidence type="ECO:0000256" key="5">
    <source>
        <dbReference type="NCBIfam" id="TIGR02625"/>
    </source>
</evidence>
<evidence type="ECO:0000256" key="3">
    <source>
        <dbReference type="ARBA" id="ARBA00023277"/>
    </source>
</evidence>
<evidence type="ECO:0000256" key="1">
    <source>
        <dbReference type="ARBA" id="ARBA00022490"/>
    </source>
</evidence>
<dbReference type="Proteomes" id="UP001207930">
    <property type="component" value="Unassembled WGS sequence"/>
</dbReference>
<accession>A0ABT3FQW9</accession>
<protein>
    <recommendedName>
        <fullName evidence="5">L-rhamnose mutarotase</fullName>
        <ecNumber evidence="5">5.1.3.32</ecNumber>
    </recommendedName>
</protein>
<proteinExistence type="inferred from homology"/>
<organism evidence="6 7">
    <name type="scientific">Luteolibacter flavescens</name>
    <dbReference type="NCBI Taxonomy" id="1859460"/>
    <lineage>
        <taxon>Bacteria</taxon>
        <taxon>Pseudomonadati</taxon>
        <taxon>Verrucomicrobiota</taxon>
        <taxon>Verrucomicrobiia</taxon>
        <taxon>Verrucomicrobiales</taxon>
        <taxon>Verrucomicrobiaceae</taxon>
        <taxon>Luteolibacter</taxon>
    </lineage>
</organism>
<keyword evidence="7" id="KW-1185">Reference proteome</keyword>
<keyword evidence="1" id="KW-0963">Cytoplasm</keyword>
<sequence length="104" mass="12182">MIRKAFMMSVNAGSEDEYQRRHSPIWEDLAAVLKDHGVHNYSIFLDPETRRLFGYAEVESEERWEAIGRTEVCQRWWKQMTDVMPVNADDSPVSAPLREVFHLA</sequence>
<evidence type="ECO:0000256" key="2">
    <source>
        <dbReference type="ARBA" id="ARBA00023235"/>
    </source>
</evidence>
<dbReference type="InterPro" id="IPR011008">
    <property type="entry name" value="Dimeric_a/b-barrel"/>
</dbReference>
<keyword evidence="4" id="KW-0684">Rhamnose metabolism</keyword>
<dbReference type="PANTHER" id="PTHR34389">
    <property type="entry name" value="L-RHAMNOSE MUTAROTASE"/>
    <property type="match status" value="1"/>
</dbReference>
<gene>
    <name evidence="6" type="primary">rhaM</name>
    <name evidence="6" type="ORF">OKA04_14615</name>
</gene>
<dbReference type="EC" id="5.1.3.32" evidence="5"/>
<evidence type="ECO:0000313" key="6">
    <source>
        <dbReference type="EMBL" id="MCW1885969.1"/>
    </source>
</evidence>
<dbReference type="InterPro" id="IPR013448">
    <property type="entry name" value="L-rhamnose_mutarotase"/>
</dbReference>
<comment type="caution">
    <text evidence="6">The sequence shown here is derived from an EMBL/GenBank/DDBJ whole genome shotgun (WGS) entry which is preliminary data.</text>
</comment>
<dbReference type="HAMAP" id="MF_01663">
    <property type="entry name" value="L_rham_rotase"/>
    <property type="match status" value="1"/>
</dbReference>
<reference evidence="6 7" key="1">
    <citation type="submission" date="2022-10" db="EMBL/GenBank/DDBJ databases">
        <title>Luteolibacter flavescens strain MCCC 1K03193, whole genome shotgun sequencing project.</title>
        <authorList>
            <person name="Zhao G."/>
            <person name="Shen L."/>
        </authorList>
    </citation>
    <scope>NUCLEOTIDE SEQUENCE [LARGE SCALE GENOMIC DNA]</scope>
    <source>
        <strain evidence="6 7">MCCC 1K03193</strain>
    </source>
</reference>
<keyword evidence="3" id="KW-0119">Carbohydrate metabolism</keyword>
<evidence type="ECO:0000256" key="4">
    <source>
        <dbReference type="ARBA" id="ARBA00023308"/>
    </source>
</evidence>
<dbReference type="Pfam" id="PF05336">
    <property type="entry name" value="rhaM"/>
    <property type="match status" value="1"/>
</dbReference>
<keyword evidence="2 6" id="KW-0413">Isomerase</keyword>
<dbReference type="InterPro" id="IPR008000">
    <property type="entry name" value="Rham/fucose_mutarotase"/>
</dbReference>
<evidence type="ECO:0000313" key="7">
    <source>
        <dbReference type="Proteomes" id="UP001207930"/>
    </source>
</evidence>
<dbReference type="EMBL" id="JAPDDS010000007">
    <property type="protein sequence ID" value="MCW1885969.1"/>
    <property type="molecule type" value="Genomic_DNA"/>
</dbReference>
<dbReference type="GO" id="GO:0062192">
    <property type="term" value="F:L-rhamnose mutarotase activity"/>
    <property type="evidence" value="ECO:0007669"/>
    <property type="project" value="UniProtKB-EC"/>
</dbReference>